<proteinExistence type="predicted"/>
<dbReference type="InterPro" id="IPR016047">
    <property type="entry name" value="M23ase_b-sheet_dom"/>
</dbReference>
<dbReference type="Pfam" id="PF01551">
    <property type="entry name" value="Peptidase_M23"/>
    <property type="match status" value="1"/>
</dbReference>
<dbReference type="PANTHER" id="PTHR21666:SF270">
    <property type="entry name" value="MUREIN HYDROLASE ACTIVATOR ENVC"/>
    <property type="match status" value="1"/>
</dbReference>
<evidence type="ECO:0000256" key="1">
    <source>
        <dbReference type="SAM" id="SignalP"/>
    </source>
</evidence>
<evidence type="ECO:0000259" key="2">
    <source>
        <dbReference type="Pfam" id="PF01551"/>
    </source>
</evidence>
<dbReference type="Gene3D" id="2.70.70.10">
    <property type="entry name" value="Glucose Permease (Domain IIA)"/>
    <property type="match status" value="1"/>
</dbReference>
<evidence type="ECO:0000313" key="3">
    <source>
        <dbReference type="EMBL" id="CAJ1004348.1"/>
    </source>
</evidence>
<evidence type="ECO:0000313" key="4">
    <source>
        <dbReference type="Proteomes" id="UP001189619"/>
    </source>
</evidence>
<dbReference type="RefSeq" id="WP_230077675.1">
    <property type="nucleotide sequence ID" value="NZ_OY569118.1"/>
</dbReference>
<keyword evidence="1" id="KW-0732">Signal</keyword>
<feature type="domain" description="M23ase beta-sheet core" evidence="2">
    <location>
        <begin position="64"/>
        <end position="164"/>
    </location>
</feature>
<dbReference type="KEGG" id="bayd:BSPP4475_18820"/>
<sequence>MKRVTLGLFAVLLSFGASNAAFSKSADVVPMYDPDNPYAPLGWRWPTTSYTITGEYGENRSDGRHKGIDIGVKLKPVYAVADGQVVGVGIYTSPRAKYVTIKHNDKDPNGNNLITRYLHLNDYYVGKYDYVSRGEEIAESGNTGAPGEEDGRGYHLHFDVNNGNDTTPDYSDTINPKYFWPNQFRSLMADESEHSDHIEIDFKYDNPEYFIDQILIDYVGEDKFNQWMDENNPEDRTLTNFKKHFNVTDKDIEKLNKEAKEKAEKKNKMKKSNNK</sequence>
<name>A0AA48RG21_9BACL</name>
<protein>
    <submittedName>
        <fullName evidence="3">M23 family metallopeptidase</fullName>
    </submittedName>
</protein>
<dbReference type="SUPFAM" id="SSF51261">
    <property type="entry name" value="Duplicated hybrid motif"/>
    <property type="match status" value="1"/>
</dbReference>
<dbReference type="Proteomes" id="UP001189619">
    <property type="component" value="Chromosome"/>
</dbReference>
<dbReference type="InterPro" id="IPR050570">
    <property type="entry name" value="Cell_wall_metabolism_enzyme"/>
</dbReference>
<feature type="signal peptide" evidence="1">
    <location>
        <begin position="1"/>
        <end position="20"/>
    </location>
</feature>
<feature type="chain" id="PRO_5041471410" evidence="1">
    <location>
        <begin position="21"/>
        <end position="275"/>
    </location>
</feature>
<dbReference type="PANTHER" id="PTHR21666">
    <property type="entry name" value="PEPTIDASE-RELATED"/>
    <property type="match status" value="1"/>
</dbReference>
<gene>
    <name evidence="3" type="ORF">BSPP4475_18820</name>
</gene>
<organism evidence="3 4">
    <name type="scientific">Brevibacillus aydinogluensis</name>
    <dbReference type="NCBI Taxonomy" id="927786"/>
    <lineage>
        <taxon>Bacteria</taxon>
        <taxon>Bacillati</taxon>
        <taxon>Bacillota</taxon>
        <taxon>Bacilli</taxon>
        <taxon>Bacillales</taxon>
        <taxon>Paenibacillaceae</taxon>
        <taxon>Brevibacillus</taxon>
    </lineage>
</organism>
<dbReference type="GO" id="GO:0004222">
    <property type="term" value="F:metalloendopeptidase activity"/>
    <property type="evidence" value="ECO:0007669"/>
    <property type="project" value="TreeGrafter"/>
</dbReference>
<dbReference type="AlphaFoldDB" id="A0AA48RG21"/>
<dbReference type="CDD" id="cd12797">
    <property type="entry name" value="M23_peptidase"/>
    <property type="match status" value="1"/>
</dbReference>
<keyword evidence="4" id="KW-1185">Reference proteome</keyword>
<reference evidence="3" key="1">
    <citation type="submission" date="2023-07" db="EMBL/GenBank/DDBJ databases">
        <authorList>
            <person name="Ivanov I."/>
            <person name="Teneva D."/>
            <person name="Stoikov I."/>
        </authorList>
    </citation>
    <scope>NUCLEOTIDE SEQUENCE</scope>
    <source>
        <strain evidence="3">4475</strain>
    </source>
</reference>
<dbReference type="EMBL" id="OY569118">
    <property type="protein sequence ID" value="CAJ1004348.1"/>
    <property type="molecule type" value="Genomic_DNA"/>
</dbReference>
<accession>A0AA48RG21</accession>
<dbReference type="InterPro" id="IPR011055">
    <property type="entry name" value="Dup_hybrid_motif"/>
</dbReference>